<dbReference type="Proteomes" id="UP000054107">
    <property type="component" value="Unassembled WGS sequence"/>
</dbReference>
<reference evidence="2 3" key="1">
    <citation type="submission" date="2014-09" db="EMBL/GenBank/DDBJ databases">
        <authorList>
            <person name="Ellenberger Sabrina"/>
        </authorList>
    </citation>
    <scope>NUCLEOTIDE SEQUENCE [LARGE SCALE GENOMIC DNA]</scope>
    <source>
        <strain evidence="2 3">CBS 412.66</strain>
    </source>
</reference>
<organism evidence="2 3">
    <name type="scientific">Parasitella parasitica</name>
    <dbReference type="NCBI Taxonomy" id="35722"/>
    <lineage>
        <taxon>Eukaryota</taxon>
        <taxon>Fungi</taxon>
        <taxon>Fungi incertae sedis</taxon>
        <taxon>Mucoromycota</taxon>
        <taxon>Mucoromycotina</taxon>
        <taxon>Mucoromycetes</taxon>
        <taxon>Mucorales</taxon>
        <taxon>Mucorineae</taxon>
        <taxon>Mucoraceae</taxon>
        <taxon>Parasitella</taxon>
    </lineage>
</organism>
<dbReference type="OrthoDB" id="2251537at2759"/>
<dbReference type="EMBL" id="LN731193">
    <property type="protein sequence ID" value="CEP14338.1"/>
    <property type="molecule type" value="Genomic_DNA"/>
</dbReference>
<feature type="region of interest" description="Disordered" evidence="1">
    <location>
        <begin position="1"/>
        <end position="32"/>
    </location>
</feature>
<dbReference type="AlphaFoldDB" id="A0A0B7N7F8"/>
<proteinExistence type="predicted"/>
<evidence type="ECO:0000313" key="2">
    <source>
        <dbReference type="EMBL" id="CEP14338.1"/>
    </source>
</evidence>
<evidence type="ECO:0000256" key="1">
    <source>
        <dbReference type="SAM" id="MobiDB-lite"/>
    </source>
</evidence>
<gene>
    <name evidence="2" type="primary">PARPA_08517.1 scaffold 33340</name>
</gene>
<protein>
    <submittedName>
        <fullName evidence="2">Uncharacterized protein</fullName>
    </submittedName>
</protein>
<name>A0A0B7N7F8_9FUNG</name>
<sequence length="216" mass="24691">MSTLNSYFRARKSKNSSINKEKTLTSTEDENKQKFAVQAPQPVYPLLPKQTAISTTVKKTTGNKKQSQKKNQNSILNYLSSVEKPTDTKEETLPTCQIRHNIPVTHVWNLILEEFDPNQIDGSPSPSPTIEKAELCTLNDMLLSNNRRRKMDQDKQATSRCVRIRTIEPPSASVDIFCVEDYLLEDTDEDLSRPVRNKHTSKQSSLIYMEMLESLE</sequence>
<keyword evidence="3" id="KW-1185">Reference proteome</keyword>
<evidence type="ECO:0000313" key="3">
    <source>
        <dbReference type="Proteomes" id="UP000054107"/>
    </source>
</evidence>
<accession>A0A0B7N7F8</accession>
<feature type="compositionally biased region" description="Basic and acidic residues" evidence="1">
    <location>
        <begin position="19"/>
        <end position="32"/>
    </location>
</feature>